<reference evidence="1" key="2">
    <citation type="journal article" date="2015" name="Fish Shellfish Immunol.">
        <title>Early steps in the European eel (Anguilla anguilla)-Vibrio vulnificus interaction in the gills: Role of the RtxA13 toxin.</title>
        <authorList>
            <person name="Callol A."/>
            <person name="Pajuelo D."/>
            <person name="Ebbesson L."/>
            <person name="Teles M."/>
            <person name="MacKenzie S."/>
            <person name="Amaro C."/>
        </authorList>
    </citation>
    <scope>NUCLEOTIDE SEQUENCE</scope>
</reference>
<proteinExistence type="predicted"/>
<organism evidence="1">
    <name type="scientific">Anguilla anguilla</name>
    <name type="common">European freshwater eel</name>
    <name type="synonym">Muraena anguilla</name>
    <dbReference type="NCBI Taxonomy" id="7936"/>
    <lineage>
        <taxon>Eukaryota</taxon>
        <taxon>Metazoa</taxon>
        <taxon>Chordata</taxon>
        <taxon>Craniata</taxon>
        <taxon>Vertebrata</taxon>
        <taxon>Euteleostomi</taxon>
        <taxon>Actinopterygii</taxon>
        <taxon>Neopterygii</taxon>
        <taxon>Teleostei</taxon>
        <taxon>Anguilliformes</taxon>
        <taxon>Anguillidae</taxon>
        <taxon>Anguilla</taxon>
    </lineage>
</organism>
<reference evidence="1" key="1">
    <citation type="submission" date="2014-11" db="EMBL/GenBank/DDBJ databases">
        <authorList>
            <person name="Amaro Gonzalez C."/>
        </authorList>
    </citation>
    <scope>NUCLEOTIDE SEQUENCE</scope>
</reference>
<evidence type="ECO:0000313" key="1">
    <source>
        <dbReference type="EMBL" id="JAH14098.1"/>
    </source>
</evidence>
<sequence>MYGWECYLTQYLVEENLVGSVFLSGQVVQRIFLRNK</sequence>
<protein>
    <submittedName>
        <fullName evidence="1">Uncharacterized protein</fullName>
    </submittedName>
</protein>
<accession>A0A0E9QD93</accession>
<name>A0A0E9QD93_ANGAN</name>
<dbReference type="EMBL" id="GBXM01094479">
    <property type="protein sequence ID" value="JAH14098.1"/>
    <property type="molecule type" value="Transcribed_RNA"/>
</dbReference>
<dbReference type="AlphaFoldDB" id="A0A0E9QD93"/>